<organism evidence="4 5">
    <name type="scientific">Leucobacter aridicollis</name>
    <dbReference type="NCBI Taxonomy" id="283878"/>
    <lineage>
        <taxon>Bacteria</taxon>
        <taxon>Bacillati</taxon>
        <taxon>Actinomycetota</taxon>
        <taxon>Actinomycetes</taxon>
        <taxon>Micrococcales</taxon>
        <taxon>Microbacteriaceae</taxon>
        <taxon>Leucobacter</taxon>
    </lineage>
</organism>
<evidence type="ECO:0000256" key="2">
    <source>
        <dbReference type="SAM" id="Phobius"/>
    </source>
</evidence>
<dbReference type="Proteomes" id="UP000586095">
    <property type="component" value="Unassembled WGS sequence"/>
</dbReference>
<feature type="domain" description="DUF1648" evidence="3">
    <location>
        <begin position="39"/>
        <end position="81"/>
    </location>
</feature>
<evidence type="ECO:0000256" key="1">
    <source>
        <dbReference type="SAM" id="MobiDB-lite"/>
    </source>
</evidence>
<keyword evidence="2" id="KW-0472">Membrane</keyword>
<evidence type="ECO:0000313" key="5">
    <source>
        <dbReference type="Proteomes" id="UP000586095"/>
    </source>
</evidence>
<proteinExistence type="predicted"/>
<feature type="region of interest" description="Disordered" evidence="1">
    <location>
        <begin position="1"/>
        <end position="21"/>
    </location>
</feature>
<feature type="transmembrane region" description="Helical" evidence="2">
    <location>
        <begin position="147"/>
        <end position="171"/>
    </location>
</feature>
<dbReference type="AlphaFoldDB" id="A0A852RDS2"/>
<dbReference type="RefSeq" id="WP_185987061.1">
    <property type="nucleotide sequence ID" value="NZ_BAAALZ010000001.1"/>
</dbReference>
<keyword evidence="2" id="KW-0812">Transmembrane</keyword>
<keyword evidence="2" id="KW-1133">Transmembrane helix</keyword>
<evidence type="ECO:0000313" key="4">
    <source>
        <dbReference type="EMBL" id="NYD27020.1"/>
    </source>
</evidence>
<dbReference type="Pfam" id="PF07853">
    <property type="entry name" value="DUF1648"/>
    <property type="match status" value="1"/>
</dbReference>
<accession>A0A852RDS2</accession>
<dbReference type="EMBL" id="JACCBD010000001">
    <property type="protein sequence ID" value="NYD27020.1"/>
    <property type="molecule type" value="Genomic_DNA"/>
</dbReference>
<feature type="transmembrane region" description="Helical" evidence="2">
    <location>
        <begin position="122"/>
        <end position="141"/>
    </location>
</feature>
<reference evidence="4 5" key="1">
    <citation type="submission" date="2020-07" db="EMBL/GenBank/DDBJ databases">
        <title>Sequencing the genomes of 1000 actinobacteria strains.</title>
        <authorList>
            <person name="Klenk H.-P."/>
        </authorList>
    </citation>
    <scope>NUCLEOTIDE SEQUENCE [LARGE SCALE GENOMIC DNA]</scope>
    <source>
        <strain evidence="4 5">DSM 17380</strain>
    </source>
</reference>
<evidence type="ECO:0000259" key="3">
    <source>
        <dbReference type="Pfam" id="PF07853"/>
    </source>
</evidence>
<feature type="transmembrane region" description="Helical" evidence="2">
    <location>
        <begin position="35"/>
        <end position="54"/>
    </location>
</feature>
<protein>
    <submittedName>
        <fullName evidence="4">Putative membrane protein</fullName>
    </submittedName>
</protein>
<sequence>MPADPAASDPVRSAARRRPGRDFETGSVTRWLRRAALAVVVLTWIGLLVSYRALPDEVPTHFAMSGTVDGWGPKRSLLALGGVLTGLTVGTAGLSRAPQLFNYPVAIRPENAQALYRESERMMVWVTLAIAVFFPLLVLSSTSAMNMGVPIMLCIVATLAATGVGISRLIAAAR</sequence>
<name>A0A852RDS2_9MICO</name>
<dbReference type="InterPro" id="IPR012867">
    <property type="entry name" value="DUF1648"/>
</dbReference>
<comment type="caution">
    <text evidence="4">The sequence shown here is derived from an EMBL/GenBank/DDBJ whole genome shotgun (WGS) entry which is preliminary data.</text>
</comment>
<keyword evidence="5" id="KW-1185">Reference proteome</keyword>
<gene>
    <name evidence="4" type="ORF">BJ960_001823</name>
</gene>